<name>A0ACB8C394_DERSI</name>
<evidence type="ECO:0000313" key="2">
    <source>
        <dbReference type="Proteomes" id="UP000821865"/>
    </source>
</evidence>
<accession>A0ACB8C394</accession>
<organism evidence="1 2">
    <name type="scientific">Dermacentor silvarum</name>
    <name type="common">Tick</name>
    <dbReference type="NCBI Taxonomy" id="543639"/>
    <lineage>
        <taxon>Eukaryota</taxon>
        <taxon>Metazoa</taxon>
        <taxon>Ecdysozoa</taxon>
        <taxon>Arthropoda</taxon>
        <taxon>Chelicerata</taxon>
        <taxon>Arachnida</taxon>
        <taxon>Acari</taxon>
        <taxon>Parasitiformes</taxon>
        <taxon>Ixodida</taxon>
        <taxon>Ixodoidea</taxon>
        <taxon>Ixodidae</taxon>
        <taxon>Rhipicephalinae</taxon>
        <taxon>Dermacentor</taxon>
    </lineage>
</organism>
<sequence>MTGDAYREMMRLAEGGLKECTFLNLLGLANKEPFEVFREVIHRLTTLTSDRVIIFLTGAAGCGNTLVLRLTMDVYNRYTNTASTCTHNAYIARATTGNAVVAIGGLIVHAALKLSMRADRGLRDGDLNSFRTAFTNVKCVILDEFSMMSSDSLARVDDCLRQITGNYNDPFGGLDS</sequence>
<reference evidence="1" key="1">
    <citation type="submission" date="2020-05" db="EMBL/GenBank/DDBJ databases">
        <title>Large-scale comparative analyses of tick genomes elucidate their genetic diversity and vector capacities.</title>
        <authorList>
            <person name="Jia N."/>
            <person name="Wang J."/>
            <person name="Shi W."/>
            <person name="Du L."/>
            <person name="Sun Y."/>
            <person name="Zhan W."/>
            <person name="Jiang J."/>
            <person name="Wang Q."/>
            <person name="Zhang B."/>
            <person name="Ji P."/>
            <person name="Sakyi L.B."/>
            <person name="Cui X."/>
            <person name="Yuan T."/>
            <person name="Jiang B."/>
            <person name="Yang W."/>
            <person name="Lam T.T.-Y."/>
            <person name="Chang Q."/>
            <person name="Ding S."/>
            <person name="Wang X."/>
            <person name="Zhu J."/>
            <person name="Ruan X."/>
            <person name="Zhao L."/>
            <person name="Wei J."/>
            <person name="Que T."/>
            <person name="Du C."/>
            <person name="Cheng J."/>
            <person name="Dai P."/>
            <person name="Han X."/>
            <person name="Huang E."/>
            <person name="Gao Y."/>
            <person name="Liu J."/>
            <person name="Shao H."/>
            <person name="Ye R."/>
            <person name="Li L."/>
            <person name="Wei W."/>
            <person name="Wang X."/>
            <person name="Wang C."/>
            <person name="Yang T."/>
            <person name="Huo Q."/>
            <person name="Li W."/>
            <person name="Guo W."/>
            <person name="Chen H."/>
            <person name="Zhou L."/>
            <person name="Ni X."/>
            <person name="Tian J."/>
            <person name="Zhou Y."/>
            <person name="Sheng Y."/>
            <person name="Liu T."/>
            <person name="Pan Y."/>
            <person name="Xia L."/>
            <person name="Li J."/>
            <person name="Zhao F."/>
            <person name="Cao W."/>
        </authorList>
    </citation>
    <scope>NUCLEOTIDE SEQUENCE</scope>
    <source>
        <strain evidence="1">Dsil-2018</strain>
    </source>
</reference>
<gene>
    <name evidence="1" type="ORF">HPB49_011429</name>
</gene>
<dbReference type="Proteomes" id="UP000821865">
    <property type="component" value="Chromosome 9"/>
</dbReference>
<proteinExistence type="predicted"/>
<keyword evidence="2" id="KW-1185">Reference proteome</keyword>
<protein>
    <submittedName>
        <fullName evidence="1">Uncharacterized protein</fullName>
    </submittedName>
</protein>
<dbReference type="EMBL" id="CM023478">
    <property type="protein sequence ID" value="KAH7933317.1"/>
    <property type="molecule type" value="Genomic_DNA"/>
</dbReference>
<evidence type="ECO:0000313" key="1">
    <source>
        <dbReference type="EMBL" id="KAH7933317.1"/>
    </source>
</evidence>
<comment type="caution">
    <text evidence="1">The sequence shown here is derived from an EMBL/GenBank/DDBJ whole genome shotgun (WGS) entry which is preliminary data.</text>
</comment>